<comment type="subcellular location">
    <subcellularLocation>
        <location evidence="1">Cell inner membrane</location>
        <topology evidence="1">Lipid-anchor</topology>
    </subcellularLocation>
</comment>
<evidence type="ECO:0000313" key="10">
    <source>
        <dbReference type="Proteomes" id="UP001187066"/>
    </source>
</evidence>
<dbReference type="Pfam" id="PF25967">
    <property type="entry name" value="RND-MFP_C"/>
    <property type="match status" value="1"/>
</dbReference>
<reference evidence="9 10" key="1">
    <citation type="submission" date="2023-10" db="EMBL/GenBank/DDBJ databases">
        <authorList>
            <person name="Dale J."/>
        </authorList>
    </citation>
    <scope>NUCLEOTIDE SEQUENCE [LARGE SCALE GENOMIC DNA]</scope>
    <source>
        <strain evidence="9 10">2023EL-00970</strain>
    </source>
</reference>
<dbReference type="NCBIfam" id="TIGR01730">
    <property type="entry name" value="RND_mfp"/>
    <property type="match status" value="1"/>
</dbReference>
<evidence type="ECO:0000256" key="3">
    <source>
        <dbReference type="SAM" id="MobiDB-lite"/>
    </source>
</evidence>
<feature type="region of interest" description="Disordered" evidence="3">
    <location>
        <begin position="371"/>
        <end position="390"/>
    </location>
</feature>
<evidence type="ECO:0000259" key="5">
    <source>
        <dbReference type="Pfam" id="PF25876"/>
    </source>
</evidence>
<dbReference type="Gene3D" id="2.40.30.170">
    <property type="match status" value="1"/>
</dbReference>
<feature type="domain" description="Multidrug resistance protein MdtA-like barrel-sandwich hybrid" evidence="6">
    <location>
        <begin position="63"/>
        <end position="206"/>
    </location>
</feature>
<evidence type="ECO:0000259" key="7">
    <source>
        <dbReference type="Pfam" id="PF25944"/>
    </source>
</evidence>
<dbReference type="Gene3D" id="2.40.420.20">
    <property type="match status" value="1"/>
</dbReference>
<feature type="domain" description="Multidrug resistance protein MdtA-like beta-barrel" evidence="7">
    <location>
        <begin position="210"/>
        <end position="299"/>
    </location>
</feature>
<feature type="chain" id="PRO_5045725527" evidence="4">
    <location>
        <begin position="25"/>
        <end position="390"/>
    </location>
</feature>
<dbReference type="EMBL" id="JAWLOF010000018">
    <property type="protein sequence ID" value="MDV7024915.1"/>
    <property type="molecule type" value="Genomic_DNA"/>
</dbReference>
<evidence type="ECO:0000256" key="1">
    <source>
        <dbReference type="ARBA" id="ARBA00004519"/>
    </source>
</evidence>
<proteinExistence type="inferred from homology"/>
<dbReference type="Proteomes" id="UP001187066">
    <property type="component" value="Unassembled WGS sequence"/>
</dbReference>
<evidence type="ECO:0000259" key="6">
    <source>
        <dbReference type="Pfam" id="PF25917"/>
    </source>
</evidence>
<dbReference type="Pfam" id="PF25917">
    <property type="entry name" value="BSH_RND"/>
    <property type="match status" value="1"/>
</dbReference>
<dbReference type="InterPro" id="IPR058627">
    <property type="entry name" value="MdtA-like_C"/>
</dbReference>
<dbReference type="Pfam" id="PF25944">
    <property type="entry name" value="Beta-barrel_RND"/>
    <property type="match status" value="1"/>
</dbReference>
<evidence type="ECO:0000256" key="4">
    <source>
        <dbReference type="SAM" id="SignalP"/>
    </source>
</evidence>
<dbReference type="PANTHER" id="PTHR30158:SF21">
    <property type="entry name" value="MULTIDRUG EXPORT PROTEIN ACRE"/>
    <property type="match status" value="1"/>
</dbReference>
<comment type="similarity">
    <text evidence="2">Belongs to the membrane fusion protein (MFP) (TC 8.A.1) family.</text>
</comment>
<dbReference type="Gene3D" id="2.40.50.100">
    <property type="match status" value="1"/>
</dbReference>
<dbReference type="RefSeq" id="WP_317679288.1">
    <property type="nucleotide sequence ID" value="NZ_JAWLOF010000018.1"/>
</dbReference>
<dbReference type="Pfam" id="PF25876">
    <property type="entry name" value="HH_MFP_RND"/>
    <property type="match status" value="1"/>
</dbReference>
<dbReference type="InterPro" id="IPR006143">
    <property type="entry name" value="RND_pump_MFP"/>
</dbReference>
<organism evidence="9 10">
    <name type="scientific">Atlantibacter subterraneus</name>
    <dbReference type="NCBI Taxonomy" id="255519"/>
    <lineage>
        <taxon>Bacteria</taxon>
        <taxon>Pseudomonadati</taxon>
        <taxon>Pseudomonadota</taxon>
        <taxon>Gammaproteobacteria</taxon>
        <taxon>Enterobacterales</taxon>
        <taxon>Enterobacteriaceae</taxon>
        <taxon>Atlantibacter</taxon>
    </lineage>
</organism>
<evidence type="ECO:0000313" key="9">
    <source>
        <dbReference type="EMBL" id="MDV7024915.1"/>
    </source>
</evidence>
<sequence length="390" mass="41624">MTKHNGAKCLFLFLLISGMCISGCDDKNNKPSGNEPPSVVVHVVKTTPFAVTTELPGRTSAFRIAEVRPQVGGIILKRNFEEGSDITAGSSLYQIDPATYQATYDSAKATLARAQAAAEIARLTVKRYQPLVGTQYVSKQEYDQSVASAKQADADVLSAQAAVESARINLAYTKVTSPISGRIGKSAVTEGALVTDGQSTALATVQQLDPIYVDLTQSSNDFLQLKQAIEQGSLTKESSSGVNIIMDNGQTYAHTGRLEFTDVTVDESTGSVTLRAVFPNPDHQLLPGMFVRARVDEGTQPDAILVPQQGVTRTPRGDALVMVVDQQNKVETRAVVASEAVGDRWLVKQGLKPGDKVIISGLQHIKAGATVNPVTDDTAEKSQQGAREHG</sequence>
<evidence type="ECO:0000259" key="8">
    <source>
        <dbReference type="Pfam" id="PF25967"/>
    </source>
</evidence>
<evidence type="ECO:0000256" key="2">
    <source>
        <dbReference type="ARBA" id="ARBA00009477"/>
    </source>
</evidence>
<dbReference type="InterPro" id="IPR058625">
    <property type="entry name" value="MdtA-like_BSH"/>
</dbReference>
<dbReference type="PANTHER" id="PTHR30158">
    <property type="entry name" value="ACRA/E-RELATED COMPONENT OF DRUG EFFLUX TRANSPORTER"/>
    <property type="match status" value="1"/>
</dbReference>
<comment type="caution">
    <text evidence="9">The sequence shown here is derived from an EMBL/GenBank/DDBJ whole genome shotgun (WGS) entry which is preliminary data.</text>
</comment>
<keyword evidence="10" id="KW-1185">Reference proteome</keyword>
<gene>
    <name evidence="9" type="ORF">R4P48_19835</name>
</gene>
<feature type="domain" description="Multidrug resistance protein MdtA-like alpha-helical hairpin" evidence="5">
    <location>
        <begin position="103"/>
        <end position="173"/>
    </location>
</feature>
<dbReference type="SUPFAM" id="SSF111369">
    <property type="entry name" value="HlyD-like secretion proteins"/>
    <property type="match status" value="1"/>
</dbReference>
<protein>
    <submittedName>
        <fullName evidence="9">Efflux RND transporter periplasmic adaptor subunit</fullName>
    </submittedName>
</protein>
<feature type="domain" description="Multidrug resistance protein MdtA-like C-terminal permuted SH3" evidence="8">
    <location>
        <begin position="302"/>
        <end position="363"/>
    </location>
</feature>
<name>A0ABU4E706_9ENTR</name>
<dbReference type="InterPro" id="IPR058626">
    <property type="entry name" value="MdtA-like_b-barrel"/>
</dbReference>
<keyword evidence="4" id="KW-0732">Signal</keyword>
<feature type="compositionally biased region" description="Polar residues" evidence="3">
    <location>
        <begin position="381"/>
        <end position="390"/>
    </location>
</feature>
<feature type="signal peptide" evidence="4">
    <location>
        <begin position="1"/>
        <end position="24"/>
    </location>
</feature>
<dbReference type="InterPro" id="IPR058624">
    <property type="entry name" value="MdtA-like_HH"/>
</dbReference>
<accession>A0ABU4E706</accession>
<dbReference type="Gene3D" id="1.10.287.470">
    <property type="entry name" value="Helix hairpin bin"/>
    <property type="match status" value="1"/>
</dbReference>